<dbReference type="GO" id="GO:0003700">
    <property type="term" value="F:DNA-binding transcription factor activity"/>
    <property type="evidence" value="ECO:0007669"/>
    <property type="project" value="InterPro"/>
</dbReference>
<dbReference type="EMBL" id="BSFE01000006">
    <property type="protein sequence ID" value="GLK52845.1"/>
    <property type="molecule type" value="Genomic_DNA"/>
</dbReference>
<dbReference type="InterPro" id="IPR036390">
    <property type="entry name" value="WH_DNA-bd_sf"/>
</dbReference>
<dbReference type="InterPro" id="IPR058163">
    <property type="entry name" value="LysR-type_TF_proteobact-type"/>
</dbReference>
<dbReference type="AlphaFoldDB" id="A0A9W6IPI0"/>
<dbReference type="PANTHER" id="PTHR30537:SF71">
    <property type="entry name" value="TRANSCRIPTIONAL REGULATORY PROTEIN"/>
    <property type="match status" value="1"/>
</dbReference>
<evidence type="ECO:0000256" key="1">
    <source>
        <dbReference type="ARBA" id="ARBA00009437"/>
    </source>
</evidence>
<dbReference type="InterPro" id="IPR036388">
    <property type="entry name" value="WH-like_DNA-bd_sf"/>
</dbReference>
<dbReference type="RefSeq" id="WP_271187205.1">
    <property type="nucleotide sequence ID" value="NZ_BSFE01000006.1"/>
</dbReference>
<protein>
    <submittedName>
        <fullName evidence="6">Transcriptional regulator</fullName>
    </submittedName>
</protein>
<evidence type="ECO:0000259" key="5">
    <source>
        <dbReference type="PROSITE" id="PS50931"/>
    </source>
</evidence>
<dbReference type="Pfam" id="PF00126">
    <property type="entry name" value="HTH_1"/>
    <property type="match status" value="1"/>
</dbReference>
<reference evidence="6" key="1">
    <citation type="journal article" date="2014" name="Int. J. Syst. Evol. Microbiol.">
        <title>Complete genome sequence of Corynebacterium casei LMG S-19264T (=DSM 44701T), isolated from a smear-ripened cheese.</title>
        <authorList>
            <consortium name="US DOE Joint Genome Institute (JGI-PGF)"/>
            <person name="Walter F."/>
            <person name="Albersmeier A."/>
            <person name="Kalinowski J."/>
            <person name="Ruckert C."/>
        </authorList>
    </citation>
    <scope>NUCLEOTIDE SEQUENCE</scope>
    <source>
        <strain evidence="6">VKM B-1513</strain>
    </source>
</reference>
<dbReference type="Gene3D" id="3.40.190.290">
    <property type="match status" value="1"/>
</dbReference>
<dbReference type="Proteomes" id="UP001143486">
    <property type="component" value="Unassembled WGS sequence"/>
</dbReference>
<evidence type="ECO:0000256" key="4">
    <source>
        <dbReference type="ARBA" id="ARBA00023163"/>
    </source>
</evidence>
<keyword evidence="7" id="KW-1185">Reference proteome</keyword>
<dbReference type="InterPro" id="IPR000847">
    <property type="entry name" value="LysR_HTH_N"/>
</dbReference>
<evidence type="ECO:0000313" key="7">
    <source>
        <dbReference type="Proteomes" id="UP001143486"/>
    </source>
</evidence>
<keyword evidence="2" id="KW-0805">Transcription regulation</keyword>
<comment type="similarity">
    <text evidence="1">Belongs to the LysR transcriptional regulatory family.</text>
</comment>
<comment type="caution">
    <text evidence="6">The sequence shown here is derived from an EMBL/GenBank/DDBJ whole genome shotgun (WGS) entry which is preliminary data.</text>
</comment>
<dbReference type="SUPFAM" id="SSF53850">
    <property type="entry name" value="Periplasmic binding protein-like II"/>
    <property type="match status" value="1"/>
</dbReference>
<dbReference type="GO" id="GO:0006351">
    <property type="term" value="P:DNA-templated transcription"/>
    <property type="evidence" value="ECO:0007669"/>
    <property type="project" value="TreeGrafter"/>
</dbReference>
<dbReference type="Pfam" id="PF03466">
    <property type="entry name" value="LysR_substrate"/>
    <property type="match status" value="1"/>
</dbReference>
<feature type="domain" description="HTH lysR-type" evidence="5">
    <location>
        <begin position="12"/>
        <end position="64"/>
    </location>
</feature>
<keyword evidence="4" id="KW-0804">Transcription</keyword>
<evidence type="ECO:0000313" key="6">
    <source>
        <dbReference type="EMBL" id="GLK52845.1"/>
    </source>
</evidence>
<gene>
    <name evidence="6" type="ORF">GCM10017621_23530</name>
</gene>
<dbReference type="FunFam" id="1.10.10.10:FF:000001">
    <property type="entry name" value="LysR family transcriptional regulator"/>
    <property type="match status" value="1"/>
</dbReference>
<dbReference type="Gene3D" id="1.10.10.10">
    <property type="entry name" value="Winged helix-like DNA-binding domain superfamily/Winged helix DNA-binding domain"/>
    <property type="match status" value="1"/>
</dbReference>
<name>A0A9W6IPI0_9PROT</name>
<dbReference type="PROSITE" id="PS50931">
    <property type="entry name" value="HTH_LYSR"/>
    <property type="match status" value="1"/>
</dbReference>
<dbReference type="InterPro" id="IPR005119">
    <property type="entry name" value="LysR_subst-bd"/>
</dbReference>
<sequence>MTQREINRVAEMEVFVTVVEQNGLSAAARERRMTPSAVSKLVSRLEARLGTQLLARSTRRLRLTPEGDLFYQHARRILADIDEAERTVASGEEATGRVRLNTSASFNTHILAPVLPDFLARHPRVGVDLALTDHVVDLMEARADIAVRAGPLKSSNLIARKLGTSRNRIVAAPAYIERHGQPETPADLGRHTRLGFCYERAVSAWPFRVDGVERRYPPDGRILASDGESLRALALGGAGLARLAEFTVRADIAAGQLVPVLQDHICESDVEDFYAVYVGAGELLPTRVRVFLDFLAEHARVT</sequence>
<reference evidence="6" key="2">
    <citation type="submission" date="2023-01" db="EMBL/GenBank/DDBJ databases">
        <authorList>
            <person name="Sun Q."/>
            <person name="Evtushenko L."/>
        </authorList>
    </citation>
    <scope>NUCLEOTIDE SEQUENCE</scope>
    <source>
        <strain evidence="6">VKM B-1513</strain>
    </source>
</reference>
<dbReference type="SUPFAM" id="SSF46785">
    <property type="entry name" value="Winged helix' DNA-binding domain"/>
    <property type="match status" value="1"/>
</dbReference>
<dbReference type="GO" id="GO:0043565">
    <property type="term" value="F:sequence-specific DNA binding"/>
    <property type="evidence" value="ECO:0007669"/>
    <property type="project" value="TreeGrafter"/>
</dbReference>
<organism evidence="6 7">
    <name type="scientific">Maricaulis virginensis</name>
    <dbReference type="NCBI Taxonomy" id="144022"/>
    <lineage>
        <taxon>Bacteria</taxon>
        <taxon>Pseudomonadati</taxon>
        <taxon>Pseudomonadota</taxon>
        <taxon>Alphaproteobacteria</taxon>
        <taxon>Maricaulales</taxon>
        <taxon>Maricaulaceae</taxon>
        <taxon>Maricaulis</taxon>
    </lineage>
</organism>
<evidence type="ECO:0000256" key="3">
    <source>
        <dbReference type="ARBA" id="ARBA00023125"/>
    </source>
</evidence>
<accession>A0A9W6IPI0</accession>
<keyword evidence="3" id="KW-0238">DNA-binding</keyword>
<proteinExistence type="inferred from homology"/>
<dbReference type="PANTHER" id="PTHR30537">
    <property type="entry name" value="HTH-TYPE TRANSCRIPTIONAL REGULATOR"/>
    <property type="match status" value="1"/>
</dbReference>
<evidence type="ECO:0000256" key="2">
    <source>
        <dbReference type="ARBA" id="ARBA00023015"/>
    </source>
</evidence>